<dbReference type="EMBL" id="MHKX01000012">
    <property type="protein sequence ID" value="OGY98301.1"/>
    <property type="molecule type" value="Genomic_DNA"/>
</dbReference>
<organism evidence="2 3">
    <name type="scientific">Candidatus Liptonbacteria bacterium RIFCSPHIGHO2_01_FULL_57_28</name>
    <dbReference type="NCBI Taxonomy" id="1798647"/>
    <lineage>
        <taxon>Bacteria</taxon>
        <taxon>Candidatus Liptoniibacteriota</taxon>
    </lineage>
</organism>
<name>A0A1G2CAW4_9BACT</name>
<protein>
    <submittedName>
        <fullName evidence="2">Uncharacterized protein</fullName>
    </submittedName>
</protein>
<keyword evidence="1" id="KW-0812">Transmembrane</keyword>
<reference evidence="2 3" key="1">
    <citation type="journal article" date="2016" name="Nat. Commun.">
        <title>Thousands of microbial genomes shed light on interconnected biogeochemical processes in an aquifer system.</title>
        <authorList>
            <person name="Anantharaman K."/>
            <person name="Brown C.T."/>
            <person name="Hug L.A."/>
            <person name="Sharon I."/>
            <person name="Castelle C.J."/>
            <person name="Probst A.J."/>
            <person name="Thomas B.C."/>
            <person name="Singh A."/>
            <person name="Wilkins M.J."/>
            <person name="Karaoz U."/>
            <person name="Brodie E.L."/>
            <person name="Williams K.H."/>
            <person name="Hubbard S.S."/>
            <person name="Banfield J.F."/>
        </authorList>
    </citation>
    <scope>NUCLEOTIDE SEQUENCE [LARGE SCALE GENOMIC DNA]</scope>
</reference>
<comment type="caution">
    <text evidence="2">The sequence shown here is derived from an EMBL/GenBank/DDBJ whole genome shotgun (WGS) entry which is preliminary data.</text>
</comment>
<sequence length="117" mass="13417">MQIIFLNILLVGAGIVLWLLIRALPRMEKEVLRQKGWFELWLTSELPGKIDTFASALWLRSLRRFKVLVLRIDNSINDRLQRMKLESGDGIKGDKIDLKKVVEDRAAEAEGAANEED</sequence>
<accession>A0A1G2CAW4</accession>
<evidence type="ECO:0000256" key="1">
    <source>
        <dbReference type="SAM" id="Phobius"/>
    </source>
</evidence>
<dbReference type="Proteomes" id="UP000179059">
    <property type="component" value="Unassembled WGS sequence"/>
</dbReference>
<proteinExistence type="predicted"/>
<evidence type="ECO:0000313" key="2">
    <source>
        <dbReference type="EMBL" id="OGY98301.1"/>
    </source>
</evidence>
<evidence type="ECO:0000313" key="3">
    <source>
        <dbReference type="Proteomes" id="UP000179059"/>
    </source>
</evidence>
<dbReference type="STRING" id="1798647.A2855_01180"/>
<keyword evidence="1" id="KW-0472">Membrane</keyword>
<gene>
    <name evidence="2" type="ORF">A2855_01180</name>
</gene>
<dbReference type="AlphaFoldDB" id="A0A1G2CAW4"/>
<feature type="transmembrane region" description="Helical" evidence="1">
    <location>
        <begin position="6"/>
        <end position="25"/>
    </location>
</feature>
<keyword evidence="1" id="KW-1133">Transmembrane helix</keyword>